<gene>
    <name evidence="1" type="ORF">POL67_45230</name>
</gene>
<sequence length="237" mass="25444">MKSATRLDDVLLINRPKPQPLLPSQDMRLVKDLSLPLAATTPVFPGDPPPELRPLARIRDGAPLDVSSLHLHAHVGTHLDAPSHFLLGAPDLSAFPPDTFVGPAFVLDLARLPKDRIEVSDLGDLTRIPRRSRLLLRTRSSACWHGPSPAVDLAFLDPQVIDALLARRPVLVGFDAYSFDPLDSTTFPAHTRLATAGLPALVALDLDGVAAGSYTLVCPPLPVALEASPVRALLFSL</sequence>
<dbReference type="InterPro" id="IPR037175">
    <property type="entry name" value="KFase_sf"/>
</dbReference>
<keyword evidence="2" id="KW-1185">Reference proteome</keyword>
<dbReference type="Pfam" id="PF04199">
    <property type="entry name" value="Cyclase"/>
    <property type="match status" value="1"/>
</dbReference>
<reference evidence="1 2" key="1">
    <citation type="submission" date="2022-11" db="EMBL/GenBank/DDBJ databases">
        <title>Minimal conservation of predation-associated metabolite biosynthetic gene clusters underscores biosynthetic potential of Myxococcota including descriptions for ten novel species: Archangium lansinium sp. nov., Myxococcus landrumus sp. nov., Nannocystis bai.</title>
        <authorList>
            <person name="Ahearne A."/>
            <person name="Stevens C."/>
            <person name="Dowd S."/>
        </authorList>
    </citation>
    <scope>NUCLEOTIDE SEQUENCE [LARGE SCALE GENOMIC DNA]</scope>
    <source>
        <strain evidence="1 2">RJM3</strain>
    </source>
</reference>
<comment type="caution">
    <text evidence="1">The sequence shown here is derived from an EMBL/GenBank/DDBJ whole genome shotgun (WGS) entry which is preliminary data.</text>
</comment>
<dbReference type="RefSeq" id="WP_271927617.1">
    <property type="nucleotide sequence ID" value="NZ_JAQNDO010000001.1"/>
</dbReference>
<protein>
    <submittedName>
        <fullName evidence="1">Cyclase family protein</fullName>
    </submittedName>
</protein>
<proteinExistence type="predicted"/>
<organism evidence="1 2">
    <name type="scientific">Polyangium mundeleinium</name>
    <dbReference type="NCBI Taxonomy" id="2995306"/>
    <lineage>
        <taxon>Bacteria</taxon>
        <taxon>Pseudomonadati</taxon>
        <taxon>Myxococcota</taxon>
        <taxon>Polyangia</taxon>
        <taxon>Polyangiales</taxon>
        <taxon>Polyangiaceae</taxon>
        <taxon>Polyangium</taxon>
    </lineage>
</organism>
<name>A0ABT5F694_9BACT</name>
<dbReference type="SUPFAM" id="SSF102198">
    <property type="entry name" value="Putative cyclase"/>
    <property type="match status" value="1"/>
</dbReference>
<evidence type="ECO:0000313" key="1">
    <source>
        <dbReference type="EMBL" id="MDC0748616.1"/>
    </source>
</evidence>
<dbReference type="InterPro" id="IPR007325">
    <property type="entry name" value="KFase/CYL"/>
</dbReference>
<accession>A0ABT5F694</accession>
<dbReference type="PANTHER" id="PTHR31118:SF12">
    <property type="entry name" value="CYCLASE-LIKE PROTEIN 2"/>
    <property type="match status" value="1"/>
</dbReference>
<dbReference type="EMBL" id="JAQNDO010000001">
    <property type="protein sequence ID" value="MDC0748616.1"/>
    <property type="molecule type" value="Genomic_DNA"/>
</dbReference>
<dbReference type="Proteomes" id="UP001221411">
    <property type="component" value="Unassembled WGS sequence"/>
</dbReference>
<dbReference type="Gene3D" id="3.50.30.50">
    <property type="entry name" value="Putative cyclase"/>
    <property type="match status" value="1"/>
</dbReference>
<dbReference type="PANTHER" id="PTHR31118">
    <property type="entry name" value="CYCLASE-LIKE PROTEIN 2"/>
    <property type="match status" value="1"/>
</dbReference>
<evidence type="ECO:0000313" key="2">
    <source>
        <dbReference type="Proteomes" id="UP001221411"/>
    </source>
</evidence>